<evidence type="ECO:0000313" key="2">
    <source>
        <dbReference type="EMBL" id="ADL13485.1"/>
    </source>
</evidence>
<keyword evidence="1" id="KW-1133">Transmembrane helix</keyword>
<keyword evidence="3" id="KW-1185">Reference proteome</keyword>
<dbReference type="HOGENOM" id="CLU_3303044_0_0_9"/>
<accession>D9QSM2</accession>
<dbReference type="KEGG" id="aar:Acear_1988"/>
<organism evidence="2 3">
    <name type="scientific">Acetohalobium arabaticum (strain ATCC 49924 / DSM 5501 / Z-7288)</name>
    <dbReference type="NCBI Taxonomy" id="574087"/>
    <lineage>
        <taxon>Bacteria</taxon>
        <taxon>Bacillati</taxon>
        <taxon>Bacillota</taxon>
        <taxon>Clostridia</taxon>
        <taxon>Halanaerobiales</taxon>
        <taxon>Halobacteroidaceae</taxon>
        <taxon>Acetohalobium</taxon>
    </lineage>
</organism>
<sequence>MPGHDHDLCGCGCYIELILVVFLISCLCRGGVFGFFDAD</sequence>
<keyword evidence="1" id="KW-0472">Membrane</keyword>
<reference evidence="2 3" key="1">
    <citation type="journal article" date="2010" name="Stand. Genomic Sci.">
        <title>Complete genome sequence of Acetohalobium arabaticum type strain (Z-7288).</title>
        <authorList>
            <person name="Sikorski J."/>
            <person name="Lapidus A."/>
            <person name="Chertkov O."/>
            <person name="Lucas S."/>
            <person name="Copeland A."/>
            <person name="Glavina Del Rio T."/>
            <person name="Nolan M."/>
            <person name="Tice H."/>
            <person name="Cheng J.F."/>
            <person name="Han C."/>
            <person name="Brambilla E."/>
            <person name="Pitluck S."/>
            <person name="Liolios K."/>
            <person name="Ivanova N."/>
            <person name="Mavromatis K."/>
            <person name="Mikhailova N."/>
            <person name="Pati A."/>
            <person name="Bruce D."/>
            <person name="Detter C."/>
            <person name="Tapia R."/>
            <person name="Goodwin L."/>
            <person name="Chen A."/>
            <person name="Palaniappan K."/>
            <person name="Land M."/>
            <person name="Hauser L."/>
            <person name="Chang Y.J."/>
            <person name="Jeffries C.D."/>
            <person name="Rohde M."/>
            <person name="Goker M."/>
            <person name="Spring S."/>
            <person name="Woyke T."/>
            <person name="Bristow J."/>
            <person name="Eisen J.A."/>
            <person name="Markowitz V."/>
            <person name="Hugenholtz P."/>
            <person name="Kyrpides N.C."/>
            <person name="Klenk H.P."/>
        </authorList>
    </citation>
    <scope>NUCLEOTIDE SEQUENCE [LARGE SCALE GENOMIC DNA]</scope>
    <source>
        <strain evidence="3">ATCC 49924 / DSM 5501 / Z-7288</strain>
    </source>
</reference>
<evidence type="ECO:0000256" key="1">
    <source>
        <dbReference type="SAM" id="Phobius"/>
    </source>
</evidence>
<keyword evidence="1" id="KW-0812">Transmembrane</keyword>
<name>D9QSM2_ACEAZ</name>
<evidence type="ECO:0000313" key="3">
    <source>
        <dbReference type="Proteomes" id="UP000001661"/>
    </source>
</evidence>
<feature type="transmembrane region" description="Helical" evidence="1">
    <location>
        <begin position="12"/>
        <end position="36"/>
    </location>
</feature>
<gene>
    <name evidence="2" type="ordered locus">Acear_1988</name>
</gene>
<protein>
    <submittedName>
        <fullName evidence="2">Uncharacterized protein</fullName>
    </submittedName>
</protein>
<dbReference type="AlphaFoldDB" id="D9QSM2"/>
<dbReference type="EMBL" id="CP002105">
    <property type="protein sequence ID" value="ADL13485.1"/>
    <property type="molecule type" value="Genomic_DNA"/>
</dbReference>
<dbReference type="STRING" id="574087.Acear_1988"/>
<proteinExistence type="predicted"/>
<dbReference type="Proteomes" id="UP000001661">
    <property type="component" value="Chromosome"/>
</dbReference>